<organism evidence="2 3">
    <name type="scientific">Goodea atripinnis</name>
    <dbReference type="NCBI Taxonomy" id="208336"/>
    <lineage>
        <taxon>Eukaryota</taxon>
        <taxon>Metazoa</taxon>
        <taxon>Chordata</taxon>
        <taxon>Craniata</taxon>
        <taxon>Vertebrata</taxon>
        <taxon>Euteleostomi</taxon>
        <taxon>Actinopterygii</taxon>
        <taxon>Neopterygii</taxon>
        <taxon>Teleostei</taxon>
        <taxon>Neoteleostei</taxon>
        <taxon>Acanthomorphata</taxon>
        <taxon>Ovalentaria</taxon>
        <taxon>Atherinomorphae</taxon>
        <taxon>Cyprinodontiformes</taxon>
        <taxon>Goodeidae</taxon>
        <taxon>Goodea</taxon>
    </lineage>
</organism>
<accession>A0ABV0N687</accession>
<dbReference type="EMBL" id="JAHRIO010026942">
    <property type="protein sequence ID" value="MEQ2166913.1"/>
    <property type="molecule type" value="Genomic_DNA"/>
</dbReference>
<feature type="compositionally biased region" description="Basic and acidic residues" evidence="1">
    <location>
        <begin position="23"/>
        <end position="43"/>
    </location>
</feature>
<proteinExistence type="predicted"/>
<dbReference type="Proteomes" id="UP001476798">
    <property type="component" value="Unassembled WGS sequence"/>
</dbReference>
<feature type="non-terminal residue" evidence="2">
    <location>
        <position position="1"/>
    </location>
</feature>
<gene>
    <name evidence="2" type="ORF">GOODEAATRI_033429</name>
</gene>
<keyword evidence="3" id="KW-1185">Reference proteome</keyword>
<evidence type="ECO:0000313" key="2">
    <source>
        <dbReference type="EMBL" id="MEQ2166913.1"/>
    </source>
</evidence>
<evidence type="ECO:0000313" key="3">
    <source>
        <dbReference type="Proteomes" id="UP001476798"/>
    </source>
</evidence>
<name>A0ABV0N687_9TELE</name>
<evidence type="ECO:0000256" key="1">
    <source>
        <dbReference type="SAM" id="MobiDB-lite"/>
    </source>
</evidence>
<feature type="region of interest" description="Disordered" evidence="1">
    <location>
        <begin position="23"/>
        <end position="57"/>
    </location>
</feature>
<comment type="caution">
    <text evidence="2">The sequence shown here is derived from an EMBL/GenBank/DDBJ whole genome shotgun (WGS) entry which is preliminary data.</text>
</comment>
<sequence length="57" mass="6260">YESATREQEVSVFICAEKKVRAAGEEDGARRESCREAESDNRGQDVVTEQPAAPSLC</sequence>
<reference evidence="2 3" key="1">
    <citation type="submission" date="2021-06" db="EMBL/GenBank/DDBJ databases">
        <authorList>
            <person name="Palmer J.M."/>
        </authorList>
    </citation>
    <scope>NUCLEOTIDE SEQUENCE [LARGE SCALE GENOMIC DNA]</scope>
    <source>
        <strain evidence="2 3">GA_2019</strain>
        <tissue evidence="2">Muscle</tissue>
    </source>
</reference>
<protein>
    <submittedName>
        <fullName evidence="2">Uncharacterized protein</fullName>
    </submittedName>
</protein>